<dbReference type="InParanoid" id="A0A316W289"/>
<evidence type="ECO:0000313" key="3">
    <source>
        <dbReference type="Proteomes" id="UP000245783"/>
    </source>
</evidence>
<evidence type="ECO:0000256" key="1">
    <source>
        <dbReference type="SAM" id="Phobius"/>
    </source>
</evidence>
<dbReference type="GeneID" id="37035283"/>
<dbReference type="Proteomes" id="UP000245783">
    <property type="component" value="Unassembled WGS sequence"/>
</dbReference>
<name>A0A316W289_9BASI</name>
<dbReference type="InterPro" id="IPR029063">
    <property type="entry name" value="SAM-dependent_MTases_sf"/>
</dbReference>
<dbReference type="RefSeq" id="XP_025371167.1">
    <property type="nucleotide sequence ID" value="XM_025513413.1"/>
</dbReference>
<dbReference type="InterPro" id="IPR052356">
    <property type="entry name" value="Thiol_S-MT"/>
</dbReference>
<evidence type="ECO:0008006" key="4">
    <source>
        <dbReference type="Google" id="ProtNLM"/>
    </source>
</evidence>
<dbReference type="OrthoDB" id="540004at2759"/>
<proteinExistence type="predicted"/>
<dbReference type="SUPFAM" id="SSF53335">
    <property type="entry name" value="S-adenosyl-L-methionine-dependent methyltransferases"/>
    <property type="match status" value="1"/>
</dbReference>
<dbReference type="EMBL" id="KZ819364">
    <property type="protein sequence ID" value="PWN44007.1"/>
    <property type="molecule type" value="Genomic_DNA"/>
</dbReference>
<dbReference type="Gene3D" id="3.40.50.150">
    <property type="entry name" value="Vaccinia Virus protein VP39"/>
    <property type="match status" value="1"/>
</dbReference>
<sequence>MSLLTTTSAPAGGLKSRLLEPFFPLILLAALLYYGLVGAILLQVRAATLDLKPWKLLSPWAWRDAVLAHGFPIILEGSDKTWKEVKDELIRANASGKVLEVGAGSGMTLKYYDTDKVTSLTLLEPFASLHAPLRKAASELALRKDRVHILPFGIQEREELRKQGVKQRGYDTIVLVQVLCSIPEPKSHLEYLQSLLAPGGKLLLFEHVLSGSTLTRLEQYAWTYTMWRFVANGCCLDRASGEWVRDIGGWRDVQLMRPKDENSAALVPHAVGIFTKA</sequence>
<dbReference type="Pfam" id="PF13489">
    <property type="entry name" value="Methyltransf_23"/>
    <property type="match status" value="1"/>
</dbReference>
<dbReference type="AlphaFoldDB" id="A0A316W289"/>
<organism evidence="2 3">
    <name type="scientific">Ceraceosorus guamensis</name>
    <dbReference type="NCBI Taxonomy" id="1522189"/>
    <lineage>
        <taxon>Eukaryota</taxon>
        <taxon>Fungi</taxon>
        <taxon>Dikarya</taxon>
        <taxon>Basidiomycota</taxon>
        <taxon>Ustilaginomycotina</taxon>
        <taxon>Exobasidiomycetes</taxon>
        <taxon>Ceraceosorales</taxon>
        <taxon>Ceraceosoraceae</taxon>
        <taxon>Ceraceosorus</taxon>
    </lineage>
</organism>
<dbReference type="CDD" id="cd02440">
    <property type="entry name" value="AdoMet_MTases"/>
    <property type="match status" value="1"/>
</dbReference>
<dbReference type="PANTHER" id="PTHR45036:SF1">
    <property type="entry name" value="METHYLTRANSFERASE LIKE 7A"/>
    <property type="match status" value="1"/>
</dbReference>
<keyword evidence="1" id="KW-1133">Transmembrane helix</keyword>
<reference evidence="2 3" key="1">
    <citation type="journal article" date="2018" name="Mol. Biol. Evol.">
        <title>Broad Genomic Sampling Reveals a Smut Pathogenic Ancestry of the Fungal Clade Ustilaginomycotina.</title>
        <authorList>
            <person name="Kijpornyongpan T."/>
            <person name="Mondo S.J."/>
            <person name="Barry K."/>
            <person name="Sandor L."/>
            <person name="Lee J."/>
            <person name="Lipzen A."/>
            <person name="Pangilinan J."/>
            <person name="LaButti K."/>
            <person name="Hainaut M."/>
            <person name="Henrissat B."/>
            <person name="Grigoriev I.V."/>
            <person name="Spatafora J.W."/>
            <person name="Aime M.C."/>
        </authorList>
    </citation>
    <scope>NUCLEOTIDE SEQUENCE [LARGE SCALE GENOMIC DNA]</scope>
    <source>
        <strain evidence="2 3">MCA 4658</strain>
    </source>
</reference>
<keyword evidence="1" id="KW-0472">Membrane</keyword>
<gene>
    <name evidence="2" type="ORF">IE81DRAFT_321657</name>
</gene>
<feature type="transmembrane region" description="Helical" evidence="1">
    <location>
        <begin position="22"/>
        <end position="42"/>
    </location>
</feature>
<keyword evidence="1" id="KW-0812">Transmembrane</keyword>
<protein>
    <recommendedName>
        <fullName evidence="4">S-adenosyl-L-methionine-dependent methyltransferase</fullName>
    </recommendedName>
</protein>
<keyword evidence="3" id="KW-1185">Reference proteome</keyword>
<evidence type="ECO:0000313" key="2">
    <source>
        <dbReference type="EMBL" id="PWN44007.1"/>
    </source>
</evidence>
<accession>A0A316W289</accession>
<dbReference type="PANTHER" id="PTHR45036">
    <property type="entry name" value="METHYLTRANSFERASE LIKE 7B"/>
    <property type="match status" value="1"/>
</dbReference>
<dbReference type="STRING" id="1522189.A0A316W289"/>